<dbReference type="Gene3D" id="1.20.120.910">
    <property type="entry name" value="DksA, coiled-coil domain"/>
    <property type="match status" value="1"/>
</dbReference>
<dbReference type="EMBL" id="JBHUMX010000035">
    <property type="protein sequence ID" value="MFD2628967.1"/>
    <property type="molecule type" value="Genomic_DNA"/>
</dbReference>
<protein>
    <recommendedName>
        <fullName evidence="5">DksA C4-type domain-containing protein</fullName>
    </recommendedName>
</protein>
<dbReference type="SUPFAM" id="SSF109635">
    <property type="entry name" value="DnaK suppressor protein DksA, alpha-hairpin domain"/>
    <property type="match status" value="1"/>
</dbReference>
<feature type="compositionally biased region" description="Polar residues" evidence="2">
    <location>
        <begin position="31"/>
        <end position="40"/>
    </location>
</feature>
<organism evidence="3 4">
    <name type="scientific">Oceanobacillus kapialis</name>
    <dbReference type="NCBI Taxonomy" id="481353"/>
    <lineage>
        <taxon>Bacteria</taxon>
        <taxon>Bacillati</taxon>
        <taxon>Bacillota</taxon>
        <taxon>Bacilli</taxon>
        <taxon>Bacillales</taxon>
        <taxon>Bacillaceae</taxon>
        <taxon>Oceanobacillus</taxon>
    </lineage>
</organism>
<dbReference type="PANTHER" id="PTHR33823">
    <property type="entry name" value="RNA POLYMERASE-BINDING TRANSCRIPTION FACTOR DKSA-RELATED"/>
    <property type="match status" value="1"/>
</dbReference>
<dbReference type="PANTHER" id="PTHR33823:SF4">
    <property type="entry name" value="GENERAL STRESS PROTEIN 16O"/>
    <property type="match status" value="1"/>
</dbReference>
<proteinExistence type="predicted"/>
<keyword evidence="4" id="KW-1185">Reference proteome</keyword>
<dbReference type="PROSITE" id="PS51128">
    <property type="entry name" value="ZF_DKSA_2"/>
    <property type="match status" value="1"/>
</dbReference>
<evidence type="ECO:0000313" key="4">
    <source>
        <dbReference type="Proteomes" id="UP001597451"/>
    </source>
</evidence>
<feature type="zinc finger region" description="dksA C4-type" evidence="1">
    <location>
        <begin position="92"/>
        <end position="116"/>
    </location>
</feature>
<dbReference type="RefSeq" id="WP_379561730.1">
    <property type="nucleotide sequence ID" value="NZ_JBHUMX010000035.1"/>
</dbReference>
<evidence type="ECO:0000256" key="1">
    <source>
        <dbReference type="PROSITE-ProRule" id="PRU00510"/>
    </source>
</evidence>
<gene>
    <name evidence="3" type="ORF">ACFSUN_09280</name>
</gene>
<comment type="caution">
    <text evidence="3">The sequence shown here is derived from an EMBL/GenBank/DDBJ whole genome shotgun (WGS) entry which is preliminary data.</text>
</comment>
<dbReference type="Proteomes" id="UP001597451">
    <property type="component" value="Unassembled WGS sequence"/>
</dbReference>
<sequence>MKTYLSKDKLDKFKEQLLQMKKENEDKIAENQEQSPNDSVNELADYDNHPGDMGTEQFEQERDAGLNLVREERLREIDDALERIENGTYGLSEKSGKPIPEERLEVQPTARYLVDEQ</sequence>
<name>A0ABW5Q0Y1_9BACI</name>
<reference evidence="4" key="1">
    <citation type="journal article" date="2019" name="Int. J. Syst. Evol. Microbiol.">
        <title>The Global Catalogue of Microorganisms (GCM) 10K type strain sequencing project: providing services to taxonomists for standard genome sequencing and annotation.</title>
        <authorList>
            <consortium name="The Broad Institute Genomics Platform"/>
            <consortium name="The Broad Institute Genome Sequencing Center for Infectious Disease"/>
            <person name="Wu L."/>
            <person name="Ma J."/>
        </authorList>
    </citation>
    <scope>NUCLEOTIDE SEQUENCE [LARGE SCALE GENOMIC DNA]</scope>
    <source>
        <strain evidence="4">TISTR 1858</strain>
    </source>
</reference>
<accession>A0ABW5Q0Y1</accession>
<evidence type="ECO:0000313" key="3">
    <source>
        <dbReference type="EMBL" id="MFD2628967.1"/>
    </source>
</evidence>
<evidence type="ECO:0008006" key="5">
    <source>
        <dbReference type="Google" id="ProtNLM"/>
    </source>
</evidence>
<feature type="region of interest" description="Disordered" evidence="2">
    <location>
        <begin position="24"/>
        <end position="64"/>
    </location>
</feature>
<dbReference type="InterPro" id="IPR037187">
    <property type="entry name" value="DnaK_N"/>
</dbReference>
<evidence type="ECO:0000256" key="2">
    <source>
        <dbReference type="SAM" id="MobiDB-lite"/>
    </source>
</evidence>